<dbReference type="Proteomes" id="UP001264335">
    <property type="component" value="Unassembled WGS sequence"/>
</dbReference>
<dbReference type="AlphaFoldDB" id="A0ABD5F632"/>
<organism evidence="1 2">
    <name type="scientific">Enterococcus avium</name>
    <name type="common">Streptococcus avium</name>
    <dbReference type="NCBI Taxonomy" id="33945"/>
    <lineage>
        <taxon>Bacteria</taxon>
        <taxon>Bacillati</taxon>
        <taxon>Bacillota</taxon>
        <taxon>Bacilli</taxon>
        <taxon>Lactobacillales</taxon>
        <taxon>Enterococcaceae</taxon>
        <taxon>Enterococcus</taxon>
    </lineage>
</organism>
<evidence type="ECO:0000313" key="1">
    <source>
        <dbReference type="EMBL" id="MDT2513987.1"/>
    </source>
</evidence>
<accession>A0ABD5F632</accession>
<comment type="caution">
    <text evidence="1">The sequence shown here is derived from an EMBL/GenBank/DDBJ whole genome shotgun (WGS) entry which is preliminary data.</text>
</comment>
<dbReference type="EMBL" id="JARPWY010000014">
    <property type="protein sequence ID" value="MDT2513987.1"/>
    <property type="molecule type" value="Genomic_DNA"/>
</dbReference>
<protein>
    <submittedName>
        <fullName evidence="1">HEPN domain-containing protein</fullName>
    </submittedName>
</protein>
<name>A0ABD5F632_ENTAV</name>
<reference evidence="1 2" key="1">
    <citation type="submission" date="2023-03" db="EMBL/GenBank/DDBJ databases">
        <authorList>
            <person name="Shen W."/>
            <person name="Cai J."/>
        </authorList>
    </citation>
    <scope>NUCLEOTIDE SEQUENCE [LARGE SCALE GENOMIC DNA]</scope>
    <source>
        <strain evidence="1 2">Y2</strain>
    </source>
</reference>
<sequence>MSKINKKQNKDYQIFFEEFKKTAIWDKGIGFEYSNDPKVTSFYSKDGNVLIFKEQSASNNFIKMVDQLVSDSVIYRNYSRSELINTIIQFFAIEKDEKTANMLLDFLKKIDRQKWFVVLPVYGFEVVEQITFEKIEFIPPKKLIERINEDKEIPISSDSTKRIEAMSKKAMAVVAVKSSSKKQAEAIAKSILRKYLNIFRIFIGSKNRSYNVSEDDIITFLSQSIVYDREKTTINNGFVGATKAVQLNDNFFSKSKYIQYLLKLEDENRSRSDIEKRLFLGSQLLGEAFLENSKSTRFLKTMMAVEAMIQVKGEPTKDISLKAAYLMSNDINDVKEIYKNFNMLYDLRSRIAHGEEINFGKYEEYLVMDYATNLLTDLIDEDYDNFQVLEDYIFERKLR</sequence>
<proteinExistence type="predicted"/>
<evidence type="ECO:0000313" key="2">
    <source>
        <dbReference type="Proteomes" id="UP001264335"/>
    </source>
</evidence>
<gene>
    <name evidence="1" type="ORF">P7D79_07030</name>
</gene>
<dbReference type="RefSeq" id="WP_311931896.1">
    <property type="nucleotide sequence ID" value="NZ_JARPWY010000014.1"/>
</dbReference>